<dbReference type="AlphaFoldDB" id="A0A2N5W6F7"/>
<feature type="compositionally biased region" description="Polar residues" evidence="1">
    <location>
        <begin position="31"/>
        <end position="43"/>
    </location>
</feature>
<feature type="compositionally biased region" description="Polar residues" evidence="1">
    <location>
        <begin position="425"/>
        <end position="437"/>
    </location>
</feature>
<keyword evidence="3" id="KW-1185">Reference proteome</keyword>
<sequence length="500" mass="56015">MNLAVEGHNALELSSELGKPTIGKSDGLGATATNGVKSSSGSPQMLKRFQRALSRISQTLRNVFRIQVNNDSIYHRNLDLWELVKDAKSINAKVNGFMAKIRDSLPVAEDDVAYEAKVKELRISFHKLHDIQKVDDENYIRLVRTQDTFSEKIRPMLMRSPEKIRSDLLDQKLQPIAILAKRMAPLRSKSLAKDKKILSKVLPSDQSYMSSLLGQMGPKEVLKPWFKAVVREKVKSNELIFKQGEEQFIACLQLMQTALAGLAKLHQTSDLATLSKEDKALLNVYTDWIVELDKRLSDSFGGRDEFKASLKRIKSMNFHKGFMMELETLPNHPTLQPRRYQFLAAHHRQLLLPNTTGPRCPPSLATTALQLLPLQSRPLPSLPPDLASLILPLTSPLPTSHPCCSSLPLPPAADSPATQPARRPQTLQSPPTISTCNQHHHPEWQLQLATSANHQHPRYRCPSPPLPMPQLRILPCAEPCCQPLLSPCCQPLLSPRADYC</sequence>
<accession>A0A2N5W6F7</accession>
<protein>
    <submittedName>
        <fullName evidence="2">Uncharacterized protein</fullName>
    </submittedName>
</protein>
<comment type="caution">
    <text evidence="2">The sequence shown here is derived from an EMBL/GenBank/DDBJ whole genome shotgun (WGS) entry which is preliminary data.</text>
</comment>
<organism evidence="2 3">
    <name type="scientific">Puccinia coronata f. sp. avenae</name>
    <dbReference type="NCBI Taxonomy" id="200324"/>
    <lineage>
        <taxon>Eukaryota</taxon>
        <taxon>Fungi</taxon>
        <taxon>Dikarya</taxon>
        <taxon>Basidiomycota</taxon>
        <taxon>Pucciniomycotina</taxon>
        <taxon>Pucciniomycetes</taxon>
        <taxon>Pucciniales</taxon>
        <taxon>Pucciniaceae</taxon>
        <taxon>Puccinia</taxon>
    </lineage>
</organism>
<reference evidence="2 3" key="1">
    <citation type="submission" date="2017-11" db="EMBL/GenBank/DDBJ databases">
        <title>De novo assembly and phasing of dikaryotic genomes from two isolates of Puccinia coronata f. sp. avenae, the causal agent of oat crown rust.</title>
        <authorList>
            <person name="Miller M.E."/>
            <person name="Zhang Y."/>
            <person name="Omidvar V."/>
            <person name="Sperschneider J."/>
            <person name="Schwessinger B."/>
            <person name="Raley C."/>
            <person name="Palmer J.M."/>
            <person name="Garnica D."/>
            <person name="Upadhyaya N."/>
            <person name="Rathjen J."/>
            <person name="Taylor J.M."/>
            <person name="Park R.F."/>
            <person name="Dodds P.N."/>
            <person name="Hirsch C.D."/>
            <person name="Kianian S.F."/>
            <person name="Figueroa M."/>
        </authorList>
    </citation>
    <scope>NUCLEOTIDE SEQUENCE [LARGE SCALE GENOMIC DNA]</scope>
    <source>
        <strain evidence="2">12NC29</strain>
    </source>
</reference>
<feature type="region of interest" description="Disordered" evidence="1">
    <location>
        <begin position="16"/>
        <end position="43"/>
    </location>
</feature>
<name>A0A2N5W6F7_9BASI</name>
<proteinExistence type="predicted"/>
<dbReference type="EMBL" id="PGCJ01000007">
    <property type="protein sequence ID" value="PLW57836.1"/>
    <property type="molecule type" value="Genomic_DNA"/>
</dbReference>
<evidence type="ECO:0000313" key="3">
    <source>
        <dbReference type="Proteomes" id="UP000235388"/>
    </source>
</evidence>
<dbReference type="Proteomes" id="UP000235388">
    <property type="component" value="Unassembled WGS sequence"/>
</dbReference>
<gene>
    <name evidence="2" type="ORF">PCANC_01018</name>
</gene>
<evidence type="ECO:0000313" key="2">
    <source>
        <dbReference type="EMBL" id="PLW57836.1"/>
    </source>
</evidence>
<feature type="region of interest" description="Disordered" evidence="1">
    <location>
        <begin position="408"/>
        <end position="438"/>
    </location>
</feature>
<evidence type="ECO:0000256" key="1">
    <source>
        <dbReference type="SAM" id="MobiDB-lite"/>
    </source>
</evidence>